<proteinExistence type="predicted"/>
<reference evidence="1" key="1">
    <citation type="submission" date="2022-03" db="EMBL/GenBank/DDBJ databases">
        <title>A functionally conserved STORR gene fusion in Papaver species that diverged 16.8 million years ago.</title>
        <authorList>
            <person name="Catania T."/>
        </authorList>
    </citation>
    <scope>NUCLEOTIDE SEQUENCE</scope>
    <source>
        <strain evidence="1">S-191538</strain>
    </source>
</reference>
<organism evidence="1 2">
    <name type="scientific">Papaver nudicaule</name>
    <name type="common">Iceland poppy</name>
    <dbReference type="NCBI Taxonomy" id="74823"/>
    <lineage>
        <taxon>Eukaryota</taxon>
        <taxon>Viridiplantae</taxon>
        <taxon>Streptophyta</taxon>
        <taxon>Embryophyta</taxon>
        <taxon>Tracheophyta</taxon>
        <taxon>Spermatophyta</taxon>
        <taxon>Magnoliopsida</taxon>
        <taxon>Ranunculales</taxon>
        <taxon>Papaveraceae</taxon>
        <taxon>Papaveroideae</taxon>
        <taxon>Papaver</taxon>
    </lineage>
</organism>
<evidence type="ECO:0000313" key="1">
    <source>
        <dbReference type="EMBL" id="MCL7024755.1"/>
    </source>
</evidence>
<accession>A0AA41UVZ6</accession>
<keyword evidence="2" id="KW-1185">Reference proteome</keyword>
<comment type="caution">
    <text evidence="1">The sequence shown here is derived from an EMBL/GenBank/DDBJ whole genome shotgun (WGS) entry which is preliminary data.</text>
</comment>
<gene>
    <name evidence="1" type="ORF">MKW94_006660</name>
</gene>
<sequence length="620" mass="71857">MSPHKRRLYPLLVLSLFVLFLFSYYHSSLPHTAITNIPSSLNLPQNHDNIAQKFTLTIKLLAFDRFDSISRCLRSLANADYVNDRVNLHVYIDHFKETNQSSIVDEKLEESHRILDFVDKFVWKFGEKFVHFRTGNVGLQAQWLESWWPSSDDEFAFVVEDDLEVSPLYYKFLKGLIVNYYYNSSNYSPSIYGASLQRPRFVPGKHGNKIQLDTETRLFLYQLVGTWGQLLFPKPWKEFRLWYNIHKAKGIKPVLQGMVTTGWYKRMGERIWTPWFIKFIHSRGYFNIYTNFQGERALSVSHRDAGVNYGKTAGPDSNLLDESSLDFNYLEMQPLTSLKWYDFCFREVLPARVVRNSDELNSVLYSVRKKYKTIILISLFRTSQEVTMNMLCHFEKLNIQNFIFLGPNSDFLNDLARRGYHVIGTESFLSNIKGLRSKNFEGSELLKEILAKAFIIKLCLQLELNSWVIDGNMLPVSNVMFSESKLHDTAYNFFATKDSDLVFVKSSSFSAKIWDDSFIDKVVAKATTLTSKSSKDYGYFGNSITRSLEENDVKIKMVGELSFGEMVNVKNGNQTHVSEGAKYVFWSDEMALDFVRSRLDNLGMWELEDSSCKAVVCHQS</sequence>
<dbReference type="AlphaFoldDB" id="A0AA41UVZ6"/>
<dbReference type="InterPro" id="IPR029044">
    <property type="entry name" value="Nucleotide-diphossugar_trans"/>
</dbReference>
<dbReference type="Proteomes" id="UP001177140">
    <property type="component" value="Unassembled WGS sequence"/>
</dbReference>
<dbReference type="EMBL" id="JAJJMA010037950">
    <property type="protein sequence ID" value="MCL7024755.1"/>
    <property type="molecule type" value="Genomic_DNA"/>
</dbReference>
<protein>
    <submittedName>
        <fullName evidence="1">Uncharacterized protein</fullName>
    </submittedName>
</protein>
<dbReference type="PANTHER" id="PTHR33604:SF3">
    <property type="entry name" value="OSJNBA0004B13.7 PROTEIN"/>
    <property type="match status" value="1"/>
</dbReference>
<dbReference type="PANTHER" id="PTHR33604">
    <property type="entry name" value="OSJNBA0004B13.7 PROTEIN"/>
    <property type="match status" value="1"/>
</dbReference>
<dbReference type="Gene3D" id="3.90.550.10">
    <property type="entry name" value="Spore Coat Polysaccharide Biosynthesis Protein SpsA, Chain A"/>
    <property type="match status" value="1"/>
</dbReference>
<name>A0AA41UVZ6_PAPNU</name>
<dbReference type="SUPFAM" id="SSF53448">
    <property type="entry name" value="Nucleotide-diphospho-sugar transferases"/>
    <property type="match status" value="1"/>
</dbReference>
<evidence type="ECO:0000313" key="2">
    <source>
        <dbReference type="Proteomes" id="UP001177140"/>
    </source>
</evidence>